<dbReference type="GO" id="GO:0015031">
    <property type="term" value="P:protein transport"/>
    <property type="evidence" value="ECO:0007669"/>
    <property type="project" value="UniProtKB-KW"/>
</dbReference>
<keyword evidence="8" id="KW-0811">Translocation</keyword>
<dbReference type="SMART" id="SM01323">
    <property type="entry name" value="YajC"/>
    <property type="match status" value="1"/>
</dbReference>
<dbReference type="PANTHER" id="PTHR33909">
    <property type="entry name" value="SEC TRANSLOCON ACCESSORY COMPLEX SUBUNIT YAJC"/>
    <property type="match status" value="1"/>
</dbReference>
<proteinExistence type="inferred from homology"/>
<accession>A0A4R3KWN8</accession>
<name>A0A4R3KWN8_9FIRM</name>
<dbReference type="PRINTS" id="PR01853">
    <property type="entry name" value="YAJCTRNLCASE"/>
</dbReference>
<evidence type="ECO:0000256" key="5">
    <source>
        <dbReference type="ARBA" id="ARBA00022692"/>
    </source>
</evidence>
<evidence type="ECO:0000256" key="9">
    <source>
        <dbReference type="ARBA" id="ARBA00023136"/>
    </source>
</evidence>
<dbReference type="RefSeq" id="WP_132027048.1">
    <property type="nucleotide sequence ID" value="NZ_CP068564.1"/>
</dbReference>
<comment type="subcellular location">
    <subcellularLocation>
        <location evidence="1">Cell membrane</location>
        <topology evidence="1">Single-pass membrane protein</topology>
    </subcellularLocation>
</comment>
<dbReference type="GO" id="GO:0005886">
    <property type="term" value="C:plasma membrane"/>
    <property type="evidence" value="ECO:0007669"/>
    <property type="project" value="UniProtKB-SubCell"/>
</dbReference>
<keyword evidence="9 10" id="KW-0472">Membrane</keyword>
<dbReference type="NCBIfam" id="TIGR00739">
    <property type="entry name" value="yajC"/>
    <property type="match status" value="1"/>
</dbReference>
<evidence type="ECO:0000256" key="4">
    <source>
        <dbReference type="ARBA" id="ARBA00022475"/>
    </source>
</evidence>
<reference evidence="11 12" key="1">
    <citation type="submission" date="2019-03" db="EMBL/GenBank/DDBJ databases">
        <title>Genomic Encyclopedia of Type Strains, Phase IV (KMG-IV): sequencing the most valuable type-strain genomes for metagenomic binning, comparative biology and taxonomic classification.</title>
        <authorList>
            <person name="Goeker M."/>
        </authorList>
    </citation>
    <scope>NUCLEOTIDE SEQUENCE [LARGE SCALE GENOMIC DNA]</scope>
    <source>
        <strain evidence="11 12">DSM 26752</strain>
    </source>
</reference>
<evidence type="ECO:0000313" key="11">
    <source>
        <dbReference type="EMBL" id="TCS89556.1"/>
    </source>
</evidence>
<sequence length="110" mass="12182">MAAANTGGASLGGLILPIAILVFFYLLVIRPQKKREKQIREMRDNLKVGDQIVTIGGILGKIIKIKDDMVTIEVGSNKTKLDLTKWAVGSVLNKSESKDEENEKDKKEEE</sequence>
<dbReference type="AlphaFoldDB" id="A0A4R3KWN8"/>
<evidence type="ECO:0000256" key="3">
    <source>
        <dbReference type="ARBA" id="ARBA00022448"/>
    </source>
</evidence>
<keyword evidence="6" id="KW-0653">Protein transport</keyword>
<dbReference type="OrthoDB" id="9800132at2"/>
<keyword evidence="3" id="KW-0813">Transport</keyword>
<dbReference type="Proteomes" id="UP000294567">
    <property type="component" value="Unassembled WGS sequence"/>
</dbReference>
<organism evidence="11 12">
    <name type="scientific">Keratinibaculum paraultunense</name>
    <dbReference type="NCBI Taxonomy" id="1278232"/>
    <lineage>
        <taxon>Bacteria</taxon>
        <taxon>Bacillati</taxon>
        <taxon>Bacillota</taxon>
        <taxon>Tissierellia</taxon>
        <taxon>Tissierellales</taxon>
        <taxon>Tepidimicrobiaceae</taxon>
        <taxon>Keratinibaculum</taxon>
    </lineage>
</organism>
<evidence type="ECO:0000256" key="7">
    <source>
        <dbReference type="ARBA" id="ARBA00022989"/>
    </source>
</evidence>
<keyword evidence="7 10" id="KW-1133">Transmembrane helix</keyword>
<evidence type="ECO:0000256" key="6">
    <source>
        <dbReference type="ARBA" id="ARBA00022927"/>
    </source>
</evidence>
<dbReference type="PANTHER" id="PTHR33909:SF1">
    <property type="entry name" value="SEC TRANSLOCON ACCESSORY COMPLEX SUBUNIT YAJC"/>
    <property type="match status" value="1"/>
</dbReference>
<keyword evidence="4" id="KW-1003">Cell membrane</keyword>
<dbReference type="Pfam" id="PF02699">
    <property type="entry name" value="YajC"/>
    <property type="match status" value="1"/>
</dbReference>
<gene>
    <name evidence="11" type="ORF">EDD65_10527</name>
</gene>
<dbReference type="EMBL" id="SMAE01000005">
    <property type="protein sequence ID" value="TCS89556.1"/>
    <property type="molecule type" value="Genomic_DNA"/>
</dbReference>
<keyword evidence="12" id="KW-1185">Reference proteome</keyword>
<evidence type="ECO:0000313" key="12">
    <source>
        <dbReference type="Proteomes" id="UP000294567"/>
    </source>
</evidence>
<protein>
    <submittedName>
        <fullName evidence="11">Protein translocase subunit yajC</fullName>
    </submittedName>
</protein>
<evidence type="ECO:0000256" key="1">
    <source>
        <dbReference type="ARBA" id="ARBA00004162"/>
    </source>
</evidence>
<comment type="similarity">
    <text evidence="2">Belongs to the YajC family.</text>
</comment>
<feature type="transmembrane region" description="Helical" evidence="10">
    <location>
        <begin position="6"/>
        <end position="28"/>
    </location>
</feature>
<comment type="caution">
    <text evidence="11">The sequence shown here is derived from an EMBL/GenBank/DDBJ whole genome shotgun (WGS) entry which is preliminary data.</text>
</comment>
<evidence type="ECO:0000256" key="2">
    <source>
        <dbReference type="ARBA" id="ARBA00006742"/>
    </source>
</evidence>
<keyword evidence="5 10" id="KW-0812">Transmembrane</keyword>
<dbReference type="InterPro" id="IPR003849">
    <property type="entry name" value="Preprotein_translocase_YajC"/>
</dbReference>
<evidence type="ECO:0000256" key="10">
    <source>
        <dbReference type="SAM" id="Phobius"/>
    </source>
</evidence>
<evidence type="ECO:0000256" key="8">
    <source>
        <dbReference type="ARBA" id="ARBA00023010"/>
    </source>
</evidence>